<dbReference type="RefSeq" id="WP_191772903.1">
    <property type="nucleotide sequence ID" value="NZ_JACSQI010000001.1"/>
</dbReference>
<feature type="signal peptide" evidence="1">
    <location>
        <begin position="1"/>
        <end position="21"/>
    </location>
</feature>
<dbReference type="Pfam" id="PF06674">
    <property type="entry name" value="DUF1176"/>
    <property type="match status" value="1"/>
</dbReference>
<name>A0ABR8T8B9_9ESCH</name>
<keyword evidence="1" id="KW-0732">Signal</keyword>
<comment type="caution">
    <text evidence="2">The sequence shown here is derived from an EMBL/GenBank/DDBJ whole genome shotgun (WGS) entry which is preliminary data.</text>
</comment>
<evidence type="ECO:0000313" key="3">
    <source>
        <dbReference type="Proteomes" id="UP000605603"/>
    </source>
</evidence>
<sequence>MRLLHHATLAALFVIPFFANAISGLTFSHKDWELACDNTGTCRAAGYGDNVSTLLTRRAGISPDTRIEVTFSQREQGQSPISTAVLFINNQKQRPLIPVSDGYFLLGSDIRSDFIRALQQNDVIEFEADGERKILSLAGSDAVLLKMDAFQKRINTASALLKPGPDNIFEALPESPTPLIATHPVISSPKMTQLTEIQLQNIQSQLQLPPEMNCSGAAEGEKKRYYAIPVDKSHTLIQTTCFDISRYAMWLTNSTLTASPQLITNDASGYEDGEIRKFAEPIQIWRWTGKKFALTDEYHSGGRGTFSVNGVWTLPTFVSYVRTQQDIDKDNAALKSLLDAINKEKAINPELNLKKVSDQFPLMGQATDFSVQSIDEQGNPLLDQKPSAEISDDEWQAFKQSSVGGVSENGRIDYVLVDLDGDGKRDLIINCYVGGTGLFSYTGVLKRGDKTFYAVKSTDDENLEIAGALFSESVRGANQWSQWVRINNQVYALWYNGQFGEDNLYLLRPFINTDKVPVVTIRYRYALEIMKAHSKELPAISGKDRNGLLKALARMQDHLIKDMPSNQPPADICPIPPNTSATDANNYRFGEPLHYAFETVAVIPVWLNNKCYLGTVASHHGYYQNGVGAEIIITSPRQKDGFIPGYSLTGKRHVTAIQSGWKPREGDMGVM</sequence>
<dbReference type="Proteomes" id="UP000605603">
    <property type="component" value="Unassembled WGS sequence"/>
</dbReference>
<dbReference type="EMBL" id="JACSQI010000001">
    <property type="protein sequence ID" value="MBD7971839.1"/>
    <property type="molecule type" value="Genomic_DNA"/>
</dbReference>
<gene>
    <name evidence="2" type="ORF">H9644_02165</name>
</gene>
<evidence type="ECO:0000256" key="1">
    <source>
        <dbReference type="SAM" id="SignalP"/>
    </source>
</evidence>
<protein>
    <submittedName>
        <fullName evidence="2">DUF1176 domain-containing protein</fullName>
    </submittedName>
</protein>
<dbReference type="InterPro" id="IPR009560">
    <property type="entry name" value="DUF1176"/>
</dbReference>
<reference evidence="2 3" key="1">
    <citation type="submission" date="2020-08" db="EMBL/GenBank/DDBJ databases">
        <title>A Genomic Blueprint of the Chicken Gut Microbiome.</title>
        <authorList>
            <person name="Gilroy R."/>
            <person name="Ravi A."/>
            <person name="Getino M."/>
            <person name="Pursley I."/>
            <person name="Horton D.L."/>
            <person name="Alikhan N.-F."/>
            <person name="Baker D."/>
            <person name="Gharbi K."/>
            <person name="Hall N."/>
            <person name="Watson M."/>
            <person name="Adriaenssens E.M."/>
            <person name="Foster-Nyarko E."/>
            <person name="Jarju S."/>
            <person name="Secka A."/>
            <person name="Antonio M."/>
            <person name="Oren A."/>
            <person name="Chaudhuri R."/>
            <person name="La Ragione R.M."/>
            <person name="Hildebrand F."/>
            <person name="Pallen M.J."/>
        </authorList>
    </citation>
    <scope>NUCLEOTIDE SEQUENCE [LARGE SCALE GENOMIC DNA]</scope>
    <source>
        <strain evidence="2 3">Sa2BVA5</strain>
    </source>
</reference>
<proteinExistence type="predicted"/>
<evidence type="ECO:0000313" key="2">
    <source>
        <dbReference type="EMBL" id="MBD7971839.1"/>
    </source>
</evidence>
<accession>A0ABR8T8B9</accession>
<feature type="chain" id="PRO_5046344488" evidence="1">
    <location>
        <begin position="22"/>
        <end position="671"/>
    </location>
</feature>
<organism evidence="2 3">
    <name type="scientific">Escherichia whittamii</name>
    <dbReference type="NCBI Taxonomy" id="2762229"/>
    <lineage>
        <taxon>Bacteria</taxon>
        <taxon>Pseudomonadati</taxon>
        <taxon>Pseudomonadota</taxon>
        <taxon>Gammaproteobacteria</taxon>
        <taxon>Enterobacterales</taxon>
        <taxon>Enterobacteriaceae</taxon>
        <taxon>Escherichia</taxon>
    </lineage>
</organism>
<keyword evidence="3" id="KW-1185">Reference proteome</keyword>